<feature type="domain" description="Putative Se/S carrier protein-like" evidence="1">
    <location>
        <begin position="19"/>
        <end position="73"/>
    </location>
</feature>
<accession>A0A926DZ52</accession>
<comment type="caution">
    <text evidence="2">The sequence shown here is derived from an EMBL/GenBank/DDBJ whole genome shotgun (WGS) entry which is preliminary data.</text>
</comment>
<evidence type="ECO:0000259" key="1">
    <source>
        <dbReference type="Pfam" id="PF11823"/>
    </source>
</evidence>
<dbReference type="AlphaFoldDB" id="A0A926DZ52"/>
<organism evidence="2 3">
    <name type="scientific">Ligaoa zhengdingensis</name>
    <dbReference type="NCBI Taxonomy" id="2763658"/>
    <lineage>
        <taxon>Bacteria</taxon>
        <taxon>Bacillati</taxon>
        <taxon>Bacillota</taxon>
        <taxon>Clostridia</taxon>
        <taxon>Eubacteriales</taxon>
        <taxon>Oscillospiraceae</taxon>
        <taxon>Ligaoa</taxon>
    </lineage>
</organism>
<gene>
    <name evidence="2" type="ORF">H8711_11400</name>
</gene>
<name>A0A926DZ52_9FIRM</name>
<evidence type="ECO:0000313" key="3">
    <source>
        <dbReference type="Proteomes" id="UP000653127"/>
    </source>
</evidence>
<dbReference type="RefSeq" id="WP_249283572.1">
    <property type="nucleotide sequence ID" value="NZ_JACRST010000023.1"/>
</dbReference>
<dbReference type="Proteomes" id="UP000653127">
    <property type="component" value="Unassembled WGS sequence"/>
</dbReference>
<reference evidence="2" key="1">
    <citation type="submission" date="2020-08" db="EMBL/GenBank/DDBJ databases">
        <title>Genome public.</title>
        <authorList>
            <person name="Liu C."/>
            <person name="Sun Q."/>
        </authorList>
    </citation>
    <scope>NUCLEOTIDE SEQUENCE</scope>
    <source>
        <strain evidence="2">NSJ-31</strain>
    </source>
</reference>
<dbReference type="Pfam" id="PF11823">
    <property type="entry name" value="Se_S_carrier"/>
    <property type="match status" value="1"/>
</dbReference>
<evidence type="ECO:0000313" key="2">
    <source>
        <dbReference type="EMBL" id="MBC8547531.1"/>
    </source>
</evidence>
<protein>
    <submittedName>
        <fullName evidence="2">DUF3343 domain-containing protein</fullName>
    </submittedName>
</protein>
<sequence>MTADHAAGGGAPALSEAFYLLSFASTHDGVAVKMRLRGKVPFTILPTPRGIHASCGISIRLAEGDYPRALELLAPLVLDSARLLVHRMTGEIGHYHYEPLE</sequence>
<dbReference type="EMBL" id="JACRST010000023">
    <property type="protein sequence ID" value="MBC8547531.1"/>
    <property type="molecule type" value="Genomic_DNA"/>
</dbReference>
<keyword evidence="3" id="KW-1185">Reference proteome</keyword>
<dbReference type="InterPro" id="IPR021778">
    <property type="entry name" value="Se/S_carrier-like"/>
</dbReference>
<proteinExistence type="predicted"/>